<name>A0A437JWU0_9BURK</name>
<protein>
    <submittedName>
        <fullName evidence="2">CheW domain-containing protein</fullName>
    </submittedName>
</protein>
<organism evidence="2 3">
    <name type="scientific">Rubrivivax albus</name>
    <dbReference type="NCBI Taxonomy" id="2499835"/>
    <lineage>
        <taxon>Bacteria</taxon>
        <taxon>Pseudomonadati</taxon>
        <taxon>Pseudomonadota</taxon>
        <taxon>Betaproteobacteria</taxon>
        <taxon>Burkholderiales</taxon>
        <taxon>Sphaerotilaceae</taxon>
        <taxon>Rubrivivax</taxon>
    </lineage>
</organism>
<dbReference type="Pfam" id="PF01584">
    <property type="entry name" value="CheW"/>
    <property type="match status" value="1"/>
</dbReference>
<reference evidence="2 3" key="1">
    <citation type="submission" date="2019-01" db="EMBL/GenBank/DDBJ databases">
        <authorList>
            <person name="Chen W.-M."/>
        </authorList>
    </citation>
    <scope>NUCLEOTIDE SEQUENCE [LARGE SCALE GENOMIC DNA]</scope>
    <source>
        <strain evidence="2 3">ICH-3</strain>
    </source>
</reference>
<dbReference type="PROSITE" id="PS50851">
    <property type="entry name" value="CHEW"/>
    <property type="match status" value="1"/>
</dbReference>
<dbReference type="InterPro" id="IPR036061">
    <property type="entry name" value="CheW-like_dom_sf"/>
</dbReference>
<dbReference type="SUPFAM" id="SSF50341">
    <property type="entry name" value="CheW-like"/>
    <property type="match status" value="1"/>
</dbReference>
<feature type="domain" description="CheW-like" evidence="1">
    <location>
        <begin position="27"/>
        <end position="171"/>
    </location>
</feature>
<accession>A0A437JWU0</accession>
<dbReference type="SMART" id="SM00260">
    <property type="entry name" value="CheW"/>
    <property type="match status" value="1"/>
</dbReference>
<dbReference type="EMBL" id="SACT01000002">
    <property type="protein sequence ID" value="RVT52126.1"/>
    <property type="molecule type" value="Genomic_DNA"/>
</dbReference>
<dbReference type="Proteomes" id="UP000288178">
    <property type="component" value="Unassembled WGS sequence"/>
</dbReference>
<dbReference type="AlphaFoldDB" id="A0A437JWU0"/>
<dbReference type="GO" id="GO:0007165">
    <property type="term" value="P:signal transduction"/>
    <property type="evidence" value="ECO:0007669"/>
    <property type="project" value="InterPro"/>
</dbReference>
<dbReference type="GO" id="GO:0006935">
    <property type="term" value="P:chemotaxis"/>
    <property type="evidence" value="ECO:0007669"/>
    <property type="project" value="InterPro"/>
</dbReference>
<dbReference type="InterPro" id="IPR002545">
    <property type="entry name" value="CheW-lke_dom"/>
</dbReference>
<dbReference type="OrthoDB" id="5298045at2"/>
<dbReference type="CDD" id="cd00588">
    <property type="entry name" value="CheW_like"/>
    <property type="match status" value="1"/>
</dbReference>
<sequence length="183" mass="19682">MARHDALRDLQARLAERLQAVQSTTQRTAWLAVECERQGLLFPLATAGEIFAVPTLLPVPHTLPWFVGVANLRGGLHGVVDFAAFLGLRGPRPAGEPWREQARVLALNPALGSHAALIVDRLAGLRSPNQLQAEAAADGPRPAFAGGRWRDEAGRVWQEIDLAALAVHPQFLGIAQALPTVHA</sequence>
<evidence type="ECO:0000313" key="3">
    <source>
        <dbReference type="Proteomes" id="UP000288178"/>
    </source>
</evidence>
<proteinExistence type="predicted"/>
<comment type="caution">
    <text evidence="2">The sequence shown here is derived from an EMBL/GenBank/DDBJ whole genome shotgun (WGS) entry which is preliminary data.</text>
</comment>
<dbReference type="Gene3D" id="2.40.50.180">
    <property type="entry name" value="CheA-289, Domain 4"/>
    <property type="match status" value="1"/>
</dbReference>
<gene>
    <name evidence="2" type="ORF">ENE75_06570</name>
</gene>
<keyword evidence="3" id="KW-1185">Reference proteome</keyword>
<evidence type="ECO:0000313" key="2">
    <source>
        <dbReference type="EMBL" id="RVT52126.1"/>
    </source>
</evidence>
<evidence type="ECO:0000259" key="1">
    <source>
        <dbReference type="PROSITE" id="PS50851"/>
    </source>
</evidence>
<dbReference type="RefSeq" id="WP_128197053.1">
    <property type="nucleotide sequence ID" value="NZ_SACT01000002.1"/>
</dbReference>